<dbReference type="AlphaFoldDB" id="A0A8T9BRQ9"/>
<dbReference type="Proteomes" id="UP000469559">
    <property type="component" value="Unassembled WGS sequence"/>
</dbReference>
<protein>
    <recommendedName>
        <fullName evidence="2">NACHT domain-containing protein</fullName>
    </recommendedName>
</protein>
<comment type="caution">
    <text evidence="3">The sequence shown here is derived from an EMBL/GenBank/DDBJ whole genome shotgun (WGS) entry which is preliminary data.</text>
</comment>
<dbReference type="PANTHER" id="PTHR10039:SF5">
    <property type="entry name" value="NACHT DOMAIN-CONTAINING PROTEIN"/>
    <property type="match status" value="1"/>
</dbReference>
<dbReference type="Pfam" id="PF24883">
    <property type="entry name" value="NPHP3_N"/>
    <property type="match status" value="1"/>
</dbReference>
<dbReference type="Gene3D" id="3.40.50.300">
    <property type="entry name" value="P-loop containing nucleotide triphosphate hydrolases"/>
    <property type="match status" value="1"/>
</dbReference>
<keyword evidence="4" id="KW-1185">Reference proteome</keyword>
<evidence type="ECO:0000313" key="4">
    <source>
        <dbReference type="Proteomes" id="UP000469559"/>
    </source>
</evidence>
<dbReference type="InterPro" id="IPR056693">
    <property type="entry name" value="DUF7791"/>
</dbReference>
<dbReference type="PROSITE" id="PS50837">
    <property type="entry name" value="NACHT"/>
    <property type="match status" value="1"/>
</dbReference>
<dbReference type="OrthoDB" id="443402at2759"/>
<evidence type="ECO:0000313" key="3">
    <source>
        <dbReference type="EMBL" id="TVY21223.1"/>
    </source>
</evidence>
<dbReference type="EMBL" id="QGMF01000023">
    <property type="protein sequence ID" value="TVY21223.1"/>
    <property type="molecule type" value="Genomic_DNA"/>
</dbReference>
<dbReference type="InterPro" id="IPR056884">
    <property type="entry name" value="NPHP3-like_N"/>
</dbReference>
<reference evidence="3 4" key="1">
    <citation type="submission" date="2018-05" db="EMBL/GenBank/DDBJ databases">
        <title>Whole genome sequencing for identification of molecular markers to develop diagnostic detection tools for the regulated plant pathogen Lachnellula willkommii.</title>
        <authorList>
            <person name="Giroux E."/>
            <person name="Bilodeau G."/>
        </authorList>
    </citation>
    <scope>NUCLEOTIDE SEQUENCE [LARGE SCALE GENOMIC DNA]</scope>
    <source>
        <strain evidence="3 4">CBS 203.66</strain>
    </source>
</reference>
<proteinExistence type="predicted"/>
<dbReference type="SUPFAM" id="SSF52540">
    <property type="entry name" value="P-loop containing nucleoside triphosphate hydrolases"/>
    <property type="match status" value="1"/>
</dbReference>
<evidence type="ECO:0000256" key="1">
    <source>
        <dbReference type="ARBA" id="ARBA00022737"/>
    </source>
</evidence>
<feature type="domain" description="NACHT" evidence="2">
    <location>
        <begin position="268"/>
        <end position="423"/>
    </location>
</feature>
<dbReference type="InterPro" id="IPR007111">
    <property type="entry name" value="NACHT_NTPase"/>
</dbReference>
<name>A0A8T9BRQ9_9HELO</name>
<evidence type="ECO:0000259" key="2">
    <source>
        <dbReference type="PROSITE" id="PS50837"/>
    </source>
</evidence>
<sequence length="1060" mass="122009">MVDPLTCLGIACNVMQVISFSHEIYSVVKRIKEDGSIDEELRQHADHISESSKGLENYLDRITNQQLPRNQKNLRDVASKCLKTSKKIQTKLDQIDSTRGGSVSRALKLSWTKNALARLEKDMQNYQHAMQSQILVHLCDRNEAANLVQEDQFRSLDHVLQKFIKAYSQGQTELKDLILTEAQTTQSLITREHEGTRAYTKTTQEDLELRRNLEKKREQLLKSLKDDSMNARKNQIERANGGTFSSVFDGETETPWQSFTDWLRSDDPLYWISGKPGSGKSTLLNFLFEDVRTKEQLNKWRFDCAIYVHFIWSIGTPSQRSIRGLLQSLAYQILYENETILDSLLQENARLSTFTTSDDWSRRDLEMVLVKSLSLHEQGVCIFIDGLDEIDQKEGPFDLLELVKRISHSPSTKGVKLCVSSRPELAFSRGLERFPKLRLQDLTRQDMRAYVSSFLQANPFDFEETDENQFVNEVVYKAKGVFLWVSLVLKSLQRRIANGDDSKELMQRLETLPSELGKLFEEMLKRIGDDQPLYRKEAALYFNLCMDLHPGSFLTHNLFTFAAAVDPNLRDKLLAQKLRPSIETINELLLAMNRRLISRCAGLLETFSSEKEKDMEKILSRQTPMPWNYLQVALIHRSAKDFLLNKEGMILDPDETTPVERKFRISQAFALDDLYTDDKQHNGRFNAALYFSNTEEPDLSDEQKSEIFNLTKNIYQRNGWPDIYEVAARYALDQCLEPLQEGNYQNQRAVQNYLLCCVSPFGGSTDFDSSEFPRVINLTTRLIEMGADPNAIYPYWFETKTGAPIIGFPTPILQKHLRYKRDCGILQMGDIATMEKTLALSHHSGVDVEYKFLIHADIWRRKEESSVFWPRESPRARAFPVGHYDVIVEVSIATLIQSIIESYTDDSVERLAMVSRLGLDTTKAHYRILLYWHQKTVYAVSDEQSQTLRNIRDSAIEDPEIDAEAYGLESSQTLIVIEDSDSEDWESDSVGQALENLVETMKGQEVDDVHQWLVERGYPVVEKKDVEGISYTASLDEMAEIYWRLNEKFGVKAQNKQFGV</sequence>
<dbReference type="InterPro" id="IPR027417">
    <property type="entry name" value="P-loop_NTPase"/>
</dbReference>
<dbReference type="Pfam" id="PF25053">
    <property type="entry name" value="DUF7791"/>
    <property type="match status" value="1"/>
</dbReference>
<organism evidence="3 4">
    <name type="scientific">Lachnellula arida</name>
    <dbReference type="NCBI Taxonomy" id="1316785"/>
    <lineage>
        <taxon>Eukaryota</taxon>
        <taxon>Fungi</taxon>
        <taxon>Dikarya</taxon>
        <taxon>Ascomycota</taxon>
        <taxon>Pezizomycotina</taxon>
        <taxon>Leotiomycetes</taxon>
        <taxon>Helotiales</taxon>
        <taxon>Lachnaceae</taxon>
        <taxon>Lachnellula</taxon>
    </lineage>
</organism>
<keyword evidence="1" id="KW-0677">Repeat</keyword>
<gene>
    <name evidence="3" type="ORF">LARI1_G000628</name>
</gene>
<dbReference type="PANTHER" id="PTHR10039">
    <property type="entry name" value="AMELOGENIN"/>
    <property type="match status" value="1"/>
</dbReference>
<accession>A0A8T9BRQ9</accession>